<evidence type="ECO:0000256" key="3">
    <source>
        <dbReference type="ARBA" id="ARBA00023315"/>
    </source>
</evidence>
<dbReference type="InterPro" id="IPR016181">
    <property type="entry name" value="Acyl_CoA_acyltransferase"/>
</dbReference>
<evidence type="ECO:0000256" key="2">
    <source>
        <dbReference type="ARBA" id="ARBA00022679"/>
    </source>
</evidence>
<name>A0ABQ4U5B2_9HYPH</name>
<evidence type="ECO:0008006" key="6">
    <source>
        <dbReference type="Google" id="ProtNLM"/>
    </source>
</evidence>
<proteinExistence type="predicted"/>
<dbReference type="EMBL" id="BPRB01000364">
    <property type="protein sequence ID" value="GJE62641.1"/>
    <property type="molecule type" value="Genomic_DNA"/>
</dbReference>
<accession>A0ABQ4U5B2</accession>
<dbReference type="RefSeq" id="WP_238185279.1">
    <property type="nucleotide sequence ID" value="NZ_BPRB01000364.1"/>
</dbReference>
<reference evidence="4" key="1">
    <citation type="journal article" date="2021" name="Front. Microbiol.">
        <title>Comprehensive Comparative Genomics and Phenotyping of Methylobacterium Species.</title>
        <authorList>
            <person name="Alessa O."/>
            <person name="Ogura Y."/>
            <person name="Fujitani Y."/>
            <person name="Takami H."/>
            <person name="Hayashi T."/>
            <person name="Sahin N."/>
            <person name="Tani A."/>
        </authorList>
    </citation>
    <scope>NUCLEOTIDE SEQUENCE</scope>
    <source>
        <strain evidence="4">DSM 23632</strain>
    </source>
</reference>
<evidence type="ECO:0000313" key="4">
    <source>
        <dbReference type="EMBL" id="GJE62641.1"/>
    </source>
</evidence>
<keyword evidence="2" id="KW-0808">Transferase</keyword>
<gene>
    <name evidence="4" type="ORF">MPOCJGCO_4774</name>
</gene>
<reference evidence="4" key="2">
    <citation type="submission" date="2021-08" db="EMBL/GenBank/DDBJ databases">
        <authorList>
            <person name="Tani A."/>
            <person name="Ola A."/>
            <person name="Ogura Y."/>
            <person name="Katsura K."/>
            <person name="Hayashi T."/>
        </authorList>
    </citation>
    <scope>NUCLEOTIDE SEQUENCE</scope>
    <source>
        <strain evidence="4">DSM 23632</strain>
    </source>
</reference>
<dbReference type="PANTHER" id="PTHR36449">
    <property type="entry name" value="ACETYLTRANSFERASE-RELATED"/>
    <property type="match status" value="1"/>
</dbReference>
<keyword evidence="3" id="KW-0012">Acyltransferase</keyword>
<organism evidence="4 5">
    <name type="scientific">Methylobacterium trifolii</name>
    <dbReference type="NCBI Taxonomy" id="1003092"/>
    <lineage>
        <taxon>Bacteria</taxon>
        <taxon>Pseudomonadati</taxon>
        <taxon>Pseudomonadota</taxon>
        <taxon>Alphaproteobacteria</taxon>
        <taxon>Hyphomicrobiales</taxon>
        <taxon>Methylobacteriaceae</taxon>
        <taxon>Methylobacterium</taxon>
    </lineage>
</organism>
<comment type="caution">
    <text evidence="4">The sequence shown here is derived from an EMBL/GenBank/DDBJ whole genome shotgun (WGS) entry which is preliminary data.</text>
</comment>
<keyword evidence="1" id="KW-1277">Toxin-antitoxin system</keyword>
<dbReference type="SUPFAM" id="SSF55729">
    <property type="entry name" value="Acyl-CoA N-acyltransferases (Nat)"/>
    <property type="match status" value="1"/>
</dbReference>
<evidence type="ECO:0000313" key="5">
    <source>
        <dbReference type="Proteomes" id="UP001055057"/>
    </source>
</evidence>
<dbReference type="Proteomes" id="UP001055057">
    <property type="component" value="Unassembled WGS sequence"/>
</dbReference>
<sequence>MSRFTSEVLGKRERGAFGSGNATIDTYFRTAVLQDVKRNHAACYVLVEKATGTLAGFYTLSSTGIPLSGVPPEIARRLPRNPTIPAVLIGWLGRDSAFRGQEIGAMLLHDAIVRVVPSPVGAYALVADAIDDAAASFYAKHQFTPFASRPKTAFLPLATARNMIGGAG</sequence>
<dbReference type="PANTHER" id="PTHR36449:SF1">
    <property type="entry name" value="ACETYLTRANSFERASE"/>
    <property type="match status" value="1"/>
</dbReference>
<protein>
    <recommendedName>
        <fullName evidence="6">GNAT family N-acetyltransferase</fullName>
    </recommendedName>
</protein>
<evidence type="ECO:0000256" key="1">
    <source>
        <dbReference type="ARBA" id="ARBA00022649"/>
    </source>
</evidence>
<dbReference type="Gene3D" id="3.40.630.30">
    <property type="match status" value="1"/>
</dbReference>
<keyword evidence="5" id="KW-1185">Reference proteome</keyword>